<dbReference type="STRING" id="1513793.SAMN06296036_13033"/>
<name>A0A1Y6CNG2_9BACT</name>
<dbReference type="Gene3D" id="1.10.357.10">
    <property type="entry name" value="Tetracycline Repressor, domain 2"/>
    <property type="match status" value="1"/>
</dbReference>
<dbReference type="InterPro" id="IPR009057">
    <property type="entry name" value="Homeodomain-like_sf"/>
</dbReference>
<gene>
    <name evidence="4" type="ORF">SAMN06296036_13033</name>
</gene>
<evidence type="ECO:0000256" key="1">
    <source>
        <dbReference type="ARBA" id="ARBA00023125"/>
    </source>
</evidence>
<dbReference type="SUPFAM" id="SSF46689">
    <property type="entry name" value="Homeodomain-like"/>
    <property type="match status" value="1"/>
</dbReference>
<accession>A0A1Y6CNG2</accession>
<evidence type="ECO:0000313" key="5">
    <source>
        <dbReference type="Proteomes" id="UP000192907"/>
    </source>
</evidence>
<dbReference type="OrthoDB" id="7223515at2"/>
<dbReference type="InterPro" id="IPR050624">
    <property type="entry name" value="HTH-type_Tx_Regulator"/>
</dbReference>
<dbReference type="InterPro" id="IPR001647">
    <property type="entry name" value="HTH_TetR"/>
</dbReference>
<dbReference type="EMBL" id="FWZT01000030">
    <property type="protein sequence ID" value="SMF76467.1"/>
    <property type="molecule type" value="Genomic_DNA"/>
</dbReference>
<feature type="DNA-binding region" description="H-T-H motif" evidence="2">
    <location>
        <begin position="33"/>
        <end position="52"/>
    </location>
</feature>
<sequence>MKEAKQARSRETQRKLIHAAEEVIREQGAEGLKVDILTSRAGCSVGSFYNLFQDRNEIISAVMREFKSRMIEEINNILSLDKHERSSREQVFEIVVDFAVHVYSGNDSLFRVAQGAYSDIPELVDNGNEIVAVAVDRLAALPCMQALDRRAIEFLVRINIASCDHYLFWQKLQYEDPLFLKKMLLNLLRNAYPN</sequence>
<dbReference type="RefSeq" id="WP_132324975.1">
    <property type="nucleotide sequence ID" value="NZ_FWZT01000030.1"/>
</dbReference>
<dbReference type="PROSITE" id="PS50977">
    <property type="entry name" value="HTH_TETR_2"/>
    <property type="match status" value="1"/>
</dbReference>
<keyword evidence="1 2" id="KW-0238">DNA-binding</keyword>
<evidence type="ECO:0000313" key="4">
    <source>
        <dbReference type="EMBL" id="SMF76467.1"/>
    </source>
</evidence>
<organism evidence="4 5">
    <name type="scientific">Pseudobacteriovorax antillogorgiicola</name>
    <dbReference type="NCBI Taxonomy" id="1513793"/>
    <lineage>
        <taxon>Bacteria</taxon>
        <taxon>Pseudomonadati</taxon>
        <taxon>Bdellovibrionota</taxon>
        <taxon>Oligoflexia</taxon>
        <taxon>Oligoflexales</taxon>
        <taxon>Pseudobacteriovoracaceae</taxon>
        <taxon>Pseudobacteriovorax</taxon>
    </lineage>
</organism>
<dbReference type="Proteomes" id="UP000192907">
    <property type="component" value="Unassembled WGS sequence"/>
</dbReference>
<dbReference type="GO" id="GO:0003677">
    <property type="term" value="F:DNA binding"/>
    <property type="evidence" value="ECO:0007669"/>
    <property type="project" value="UniProtKB-UniRule"/>
</dbReference>
<proteinExistence type="predicted"/>
<dbReference type="Pfam" id="PF00440">
    <property type="entry name" value="TetR_N"/>
    <property type="match status" value="1"/>
</dbReference>
<reference evidence="5" key="1">
    <citation type="submission" date="2017-04" db="EMBL/GenBank/DDBJ databases">
        <authorList>
            <person name="Varghese N."/>
            <person name="Submissions S."/>
        </authorList>
    </citation>
    <scope>NUCLEOTIDE SEQUENCE [LARGE SCALE GENOMIC DNA]</scope>
    <source>
        <strain evidence="5">RKEM611</strain>
    </source>
</reference>
<dbReference type="PANTHER" id="PTHR43479">
    <property type="entry name" value="ACREF/ENVCD OPERON REPRESSOR-RELATED"/>
    <property type="match status" value="1"/>
</dbReference>
<keyword evidence="5" id="KW-1185">Reference proteome</keyword>
<dbReference type="PANTHER" id="PTHR43479:SF11">
    <property type="entry name" value="ACREF_ENVCD OPERON REPRESSOR-RELATED"/>
    <property type="match status" value="1"/>
</dbReference>
<evidence type="ECO:0000256" key="2">
    <source>
        <dbReference type="PROSITE-ProRule" id="PRU00335"/>
    </source>
</evidence>
<protein>
    <submittedName>
        <fullName evidence="4">Transcriptional regulator, TetR family</fullName>
    </submittedName>
</protein>
<feature type="domain" description="HTH tetR-type" evidence="3">
    <location>
        <begin position="10"/>
        <end position="70"/>
    </location>
</feature>
<evidence type="ECO:0000259" key="3">
    <source>
        <dbReference type="PROSITE" id="PS50977"/>
    </source>
</evidence>
<dbReference type="AlphaFoldDB" id="A0A1Y6CNG2"/>